<protein>
    <recommendedName>
        <fullName evidence="1">DUF5615 domain-containing protein</fullName>
    </recommendedName>
</protein>
<dbReference type="OrthoDB" id="147476at2157"/>
<gene>
    <name evidence="2" type="ORF">J2751_000903</name>
</gene>
<sequence length="117" mass="13246">MSDWQFLLDENIDPKTATYVEKEGIHAEHVRDSLWQGADDQEDVLPYAREHELIVVTSDVKDFGRVPPETHAGIVLLYDDTMPAYQVAAGLITMIDARTDIRSMAVRNSTHGFERVC</sequence>
<dbReference type="Pfam" id="PF18480">
    <property type="entry name" value="DUF5615"/>
    <property type="match status" value="1"/>
</dbReference>
<feature type="domain" description="DUF5615" evidence="1">
    <location>
        <begin position="5"/>
        <end position="94"/>
    </location>
</feature>
<accession>A0A8T4GCR3</accession>
<reference evidence="2" key="1">
    <citation type="submission" date="2021-03" db="EMBL/GenBank/DDBJ databases">
        <title>Genomic Encyclopedia of Type Strains, Phase IV (KMG-IV): sequencing the most valuable type-strain genomes for metagenomic binning, comparative biology and taxonomic classification.</title>
        <authorList>
            <person name="Goeker M."/>
        </authorList>
    </citation>
    <scope>NUCLEOTIDE SEQUENCE</scope>
    <source>
        <strain evidence="2">DSM 23564</strain>
    </source>
</reference>
<evidence type="ECO:0000313" key="3">
    <source>
        <dbReference type="Proteomes" id="UP000823588"/>
    </source>
</evidence>
<keyword evidence="3" id="KW-1185">Reference proteome</keyword>
<organism evidence="2 3">
    <name type="scientific">Halorubrum alkaliphilum</name>
    <dbReference type="NCBI Taxonomy" id="261290"/>
    <lineage>
        <taxon>Archaea</taxon>
        <taxon>Methanobacteriati</taxon>
        <taxon>Methanobacteriota</taxon>
        <taxon>Stenosarchaea group</taxon>
        <taxon>Halobacteria</taxon>
        <taxon>Halobacteriales</taxon>
        <taxon>Haloferacaceae</taxon>
        <taxon>Halorubrum</taxon>
    </lineage>
</organism>
<dbReference type="InterPro" id="IPR041049">
    <property type="entry name" value="DUF5615"/>
</dbReference>
<dbReference type="RefSeq" id="WP_209483560.1">
    <property type="nucleotide sequence ID" value="NZ_JAGGKQ010000004.1"/>
</dbReference>
<proteinExistence type="predicted"/>
<evidence type="ECO:0000313" key="2">
    <source>
        <dbReference type="EMBL" id="MBP1921906.1"/>
    </source>
</evidence>
<name>A0A8T4GCR3_9EURY</name>
<comment type="caution">
    <text evidence="2">The sequence shown here is derived from an EMBL/GenBank/DDBJ whole genome shotgun (WGS) entry which is preliminary data.</text>
</comment>
<evidence type="ECO:0000259" key="1">
    <source>
        <dbReference type="Pfam" id="PF18480"/>
    </source>
</evidence>
<dbReference type="Proteomes" id="UP000823588">
    <property type="component" value="Unassembled WGS sequence"/>
</dbReference>
<dbReference type="EMBL" id="JAGGKQ010000004">
    <property type="protein sequence ID" value="MBP1921906.1"/>
    <property type="molecule type" value="Genomic_DNA"/>
</dbReference>
<dbReference type="AlphaFoldDB" id="A0A8T4GCR3"/>